<organism evidence="6 7">
    <name type="scientific">Calycina marina</name>
    <dbReference type="NCBI Taxonomy" id="1763456"/>
    <lineage>
        <taxon>Eukaryota</taxon>
        <taxon>Fungi</taxon>
        <taxon>Dikarya</taxon>
        <taxon>Ascomycota</taxon>
        <taxon>Pezizomycotina</taxon>
        <taxon>Leotiomycetes</taxon>
        <taxon>Helotiales</taxon>
        <taxon>Pezizellaceae</taxon>
        <taxon>Calycina</taxon>
    </lineage>
</organism>
<keyword evidence="1 3" id="KW-0853">WD repeat</keyword>
<evidence type="ECO:0000313" key="6">
    <source>
        <dbReference type="EMBL" id="KAG9244522.1"/>
    </source>
</evidence>
<dbReference type="PROSITE" id="PS50294">
    <property type="entry name" value="WD_REPEATS_REGION"/>
    <property type="match status" value="1"/>
</dbReference>
<reference evidence="6" key="1">
    <citation type="journal article" date="2021" name="IMA Fungus">
        <title>Genomic characterization of three marine fungi, including Emericellopsis atlantica sp. nov. with signatures of a generalist lifestyle and marine biomass degradation.</title>
        <authorList>
            <person name="Hagestad O.C."/>
            <person name="Hou L."/>
            <person name="Andersen J.H."/>
            <person name="Hansen E.H."/>
            <person name="Altermark B."/>
            <person name="Li C."/>
            <person name="Kuhnert E."/>
            <person name="Cox R.J."/>
            <person name="Crous P.W."/>
            <person name="Spatafora J.W."/>
            <person name="Lail K."/>
            <person name="Amirebrahimi M."/>
            <person name="Lipzen A."/>
            <person name="Pangilinan J."/>
            <person name="Andreopoulos W."/>
            <person name="Hayes R.D."/>
            <person name="Ng V."/>
            <person name="Grigoriev I.V."/>
            <person name="Jackson S.A."/>
            <person name="Sutton T.D.S."/>
            <person name="Dobson A.D.W."/>
            <person name="Rama T."/>
        </authorList>
    </citation>
    <scope>NUCLEOTIDE SEQUENCE</scope>
    <source>
        <strain evidence="6">TRa3180A</strain>
    </source>
</reference>
<feature type="compositionally biased region" description="Low complexity" evidence="4">
    <location>
        <begin position="21"/>
        <end position="37"/>
    </location>
</feature>
<dbReference type="EMBL" id="MU253900">
    <property type="protein sequence ID" value="KAG9244522.1"/>
    <property type="molecule type" value="Genomic_DNA"/>
</dbReference>
<dbReference type="CDD" id="cd00200">
    <property type="entry name" value="WD40"/>
    <property type="match status" value="1"/>
</dbReference>
<dbReference type="Gene3D" id="2.130.10.10">
    <property type="entry name" value="YVTN repeat-like/Quinoprotein amine dehydrogenase"/>
    <property type="match status" value="1"/>
</dbReference>
<feature type="region of interest" description="Disordered" evidence="4">
    <location>
        <begin position="1"/>
        <end position="42"/>
    </location>
</feature>
<evidence type="ECO:0000256" key="4">
    <source>
        <dbReference type="SAM" id="MobiDB-lite"/>
    </source>
</evidence>
<dbReference type="InterPro" id="IPR051350">
    <property type="entry name" value="WD_repeat-ST_regulator"/>
</dbReference>
<dbReference type="Proteomes" id="UP000887226">
    <property type="component" value="Unassembled WGS sequence"/>
</dbReference>
<proteinExistence type="predicted"/>
<dbReference type="AlphaFoldDB" id="A0A9P7Z372"/>
<gene>
    <name evidence="6" type="ORF">BJ878DRAFT_534516</name>
</gene>
<evidence type="ECO:0000259" key="5">
    <source>
        <dbReference type="PROSITE" id="PS50897"/>
    </source>
</evidence>
<dbReference type="Pfam" id="PF23627">
    <property type="entry name" value="LisH_WDR26"/>
    <property type="match status" value="1"/>
</dbReference>
<evidence type="ECO:0000256" key="1">
    <source>
        <dbReference type="ARBA" id="ARBA00022574"/>
    </source>
</evidence>
<dbReference type="PANTHER" id="PTHR22838:SF0">
    <property type="entry name" value="WD REPEAT-CONTAINING PROTEIN 26"/>
    <property type="match status" value="1"/>
</dbReference>
<dbReference type="SUPFAM" id="SSF50978">
    <property type="entry name" value="WD40 repeat-like"/>
    <property type="match status" value="1"/>
</dbReference>
<dbReference type="InterPro" id="IPR036322">
    <property type="entry name" value="WD40_repeat_dom_sf"/>
</dbReference>
<dbReference type="InterPro" id="IPR015943">
    <property type="entry name" value="WD40/YVTN_repeat-like_dom_sf"/>
</dbReference>
<evidence type="ECO:0000256" key="3">
    <source>
        <dbReference type="PROSITE-ProRule" id="PRU00221"/>
    </source>
</evidence>
<protein>
    <submittedName>
        <fullName evidence="6">WD domain-containing protein</fullName>
    </submittedName>
</protein>
<dbReference type="GO" id="GO:0043161">
    <property type="term" value="P:proteasome-mediated ubiquitin-dependent protein catabolic process"/>
    <property type="evidence" value="ECO:0007669"/>
    <property type="project" value="TreeGrafter"/>
</dbReference>
<accession>A0A9P7Z372</accession>
<name>A0A9P7Z372_9HELO</name>
<feature type="repeat" description="WD" evidence="3">
    <location>
        <begin position="270"/>
        <end position="311"/>
    </location>
</feature>
<dbReference type="InterPro" id="IPR054080">
    <property type="entry name" value="TPR1-like_2nd"/>
</dbReference>
<evidence type="ECO:0000256" key="2">
    <source>
        <dbReference type="ARBA" id="ARBA00022737"/>
    </source>
</evidence>
<comment type="caution">
    <text evidence="6">The sequence shown here is derived from an EMBL/GenBank/DDBJ whole genome shotgun (WGS) entry which is preliminary data.</text>
</comment>
<dbReference type="PROSITE" id="PS50897">
    <property type="entry name" value="CTLH"/>
    <property type="match status" value="1"/>
</dbReference>
<keyword evidence="7" id="KW-1185">Reference proteome</keyword>
<dbReference type="InterPro" id="IPR001680">
    <property type="entry name" value="WD40_rpt"/>
</dbReference>
<keyword evidence="2" id="KW-0677">Repeat</keyword>
<feature type="domain" description="CTLH" evidence="5">
    <location>
        <begin position="84"/>
        <end position="155"/>
    </location>
</feature>
<dbReference type="PROSITE" id="PS50082">
    <property type="entry name" value="WD_REPEATS_2"/>
    <property type="match status" value="2"/>
</dbReference>
<dbReference type="OrthoDB" id="972532at2759"/>
<dbReference type="InterPro" id="IPR006595">
    <property type="entry name" value="CTLH_C"/>
</dbReference>
<feature type="repeat" description="WD" evidence="3">
    <location>
        <begin position="312"/>
        <end position="353"/>
    </location>
</feature>
<dbReference type="Pfam" id="PF00400">
    <property type="entry name" value="WD40"/>
    <property type="match status" value="4"/>
</dbReference>
<dbReference type="SMART" id="SM00320">
    <property type="entry name" value="WD40"/>
    <property type="match status" value="7"/>
</dbReference>
<dbReference type="Pfam" id="PF21889">
    <property type="entry name" value="TPR1-like_2nd"/>
    <property type="match status" value="1"/>
</dbReference>
<dbReference type="GO" id="GO:0034657">
    <property type="term" value="C:GID complex"/>
    <property type="evidence" value="ECO:0007669"/>
    <property type="project" value="TreeGrafter"/>
</dbReference>
<sequence>MVANGPSASPVHKAASSESANGTNDSTNGSTSSNGHTAPASKPKLACFEHDREEVTRLLIQSLTDLGYEGAAASLSQESGYDLESPAVAAFRHAILQGQWTEAEELLLGGSTEEGGVSINGNGLALQEDVDQDVMRFWIRQQKFLELLEKQDTGKALMVIRSELTPLNQDTSKLHFLSSLLMCDNNYDLMRRAEWDGANGESRNHLLSELSKRISPSVMLPERRLAILLQQVKRNQISLCLYHNTAASPSLYQDHVCDRNDFPKTSFIELAEHAGEVWLVVFSNNGKRLASCGADGVVMIYEVPSFAVLHTLAEHDSGICALAWSPDDSMIVTCSQDKRARLWTAETGELLHAMSSFQEPVSSCVWAPDGKSFVTGHLDRGVGITQWDTSGKMLSEWGAAHRVQDIALAPDASRLVAADDKTTVFVYNFKTHELEYTIDMPARMGSVSITQNSRYLLVNMLDGEARLLDLDTPDDVLRKFKSYTPDAIQFIIRSTLGGANESFVAIGSESGHIYIWHKEYGQLVEEINGHGGFSCNSISWNPVDPKMFASAGDDSKVKM</sequence>
<evidence type="ECO:0000313" key="7">
    <source>
        <dbReference type="Proteomes" id="UP000887226"/>
    </source>
</evidence>
<dbReference type="PANTHER" id="PTHR22838">
    <property type="entry name" value="WD REPEAT PROTEIN 26-RELATED"/>
    <property type="match status" value="1"/>
</dbReference>